<dbReference type="InterPro" id="IPR002941">
    <property type="entry name" value="DNA_methylase_N4/N6"/>
</dbReference>
<protein>
    <submittedName>
        <fullName evidence="6">DNA modification methylase</fullName>
    </submittedName>
</protein>
<dbReference type="PROSITE" id="PS00092">
    <property type="entry name" value="N6_MTASE"/>
    <property type="match status" value="1"/>
</dbReference>
<dbReference type="Proteomes" id="UP000831786">
    <property type="component" value="Chromosome"/>
</dbReference>
<comment type="similarity">
    <text evidence="1">Belongs to the N(4)/N(6)-methyltransferase family.</text>
</comment>
<organism evidence="6 7">
    <name type="scientific">Leucobacter allii</name>
    <dbReference type="NCBI Taxonomy" id="2932247"/>
    <lineage>
        <taxon>Bacteria</taxon>
        <taxon>Bacillati</taxon>
        <taxon>Actinomycetota</taxon>
        <taxon>Actinomycetes</taxon>
        <taxon>Micrococcales</taxon>
        <taxon>Microbacteriaceae</taxon>
        <taxon>Leucobacter</taxon>
    </lineage>
</organism>
<dbReference type="PRINTS" id="PR00506">
    <property type="entry name" value="D21N6MTFRASE"/>
</dbReference>
<dbReference type="InterPro" id="IPR029063">
    <property type="entry name" value="SAM-dependent_MTases_sf"/>
</dbReference>
<sequence>MALAITSFAVDELSTYHRNPRRGDVAAIAASLAARGQYRAIAVNVGTHTGRPLEVLAGNHTLRAARELGWTHIDGTTVDVDDAEAARIVAADNRLADLGSYDDSDLLAVLDLAGDLTGTGYTDADIASLQLALDEPVALTDPDDAPPLPEATPVSRPFDVWELGPHRLYVGSSGDTDAVLAAMPAPADCIWTDPPYGVNYVGGTGLTIKNDGRAEAAQVFRDAIPTMLAIARPGAPIYVAHADSIRPDFQRALEDADITVRQTLIWVKDALVLGRADYHWKHEPILEAALAAETDHEPVAYGFVPGGEGRLGRGGDRWFGDNRQTTVFEVPRPKASRLHPTMKPVELVERMLRNSCAPGALVADLFAGSGSTLLAAHRAGMIAMLCELDPAYADVICERWEAHTGISPVRDGETVSFSGR</sequence>
<keyword evidence="3" id="KW-0808">Transferase</keyword>
<dbReference type="InterPro" id="IPR036086">
    <property type="entry name" value="ParB/Sulfiredoxin_sf"/>
</dbReference>
<evidence type="ECO:0000313" key="6">
    <source>
        <dbReference type="EMBL" id="UOQ58567.1"/>
    </source>
</evidence>
<dbReference type="Pfam" id="PF01555">
    <property type="entry name" value="N6_N4_Mtase"/>
    <property type="match status" value="1"/>
</dbReference>
<dbReference type="SUPFAM" id="SSF53335">
    <property type="entry name" value="S-adenosyl-L-methionine-dependent methyltransferases"/>
    <property type="match status" value="1"/>
</dbReference>
<dbReference type="GO" id="GO:0008168">
    <property type="term" value="F:methyltransferase activity"/>
    <property type="evidence" value="ECO:0007669"/>
    <property type="project" value="UniProtKB-KW"/>
</dbReference>
<feature type="domain" description="DNA methylase N-4/N-6" evidence="5">
    <location>
        <begin position="188"/>
        <end position="396"/>
    </location>
</feature>
<keyword evidence="7" id="KW-1185">Reference proteome</keyword>
<dbReference type="SUPFAM" id="SSF110849">
    <property type="entry name" value="ParB/Sulfiredoxin"/>
    <property type="match status" value="1"/>
</dbReference>
<dbReference type="InterPro" id="IPR015840">
    <property type="entry name" value="DNA_MeTrfase_ParB"/>
</dbReference>
<keyword evidence="4" id="KW-0949">S-adenosyl-L-methionine</keyword>
<dbReference type="InterPro" id="IPR002052">
    <property type="entry name" value="DNA_methylase_N6_adenine_CS"/>
</dbReference>
<dbReference type="RefSeq" id="WP_244729612.1">
    <property type="nucleotide sequence ID" value="NZ_CP095045.1"/>
</dbReference>
<dbReference type="GO" id="GO:0032259">
    <property type="term" value="P:methylation"/>
    <property type="evidence" value="ECO:0007669"/>
    <property type="project" value="UniProtKB-KW"/>
</dbReference>
<dbReference type="Gene3D" id="3.90.1530.10">
    <property type="entry name" value="Conserved hypothetical protein from pyrococcus furiosus pfu- 392566-001, ParB domain"/>
    <property type="match status" value="1"/>
</dbReference>
<keyword evidence="2 6" id="KW-0489">Methyltransferase</keyword>
<gene>
    <name evidence="6" type="ORF">MUN78_07015</name>
</gene>
<evidence type="ECO:0000256" key="4">
    <source>
        <dbReference type="ARBA" id="ARBA00022691"/>
    </source>
</evidence>
<accession>A0ABY4FQL4</accession>
<dbReference type="Gene3D" id="3.40.50.150">
    <property type="entry name" value="Vaccinia Virus protein VP39"/>
    <property type="match status" value="1"/>
</dbReference>
<evidence type="ECO:0000256" key="1">
    <source>
        <dbReference type="ARBA" id="ARBA00006594"/>
    </source>
</evidence>
<dbReference type="InterPro" id="IPR002295">
    <property type="entry name" value="N4/N6-MTase_EcoPI_Mod-like"/>
</dbReference>
<evidence type="ECO:0000259" key="5">
    <source>
        <dbReference type="Pfam" id="PF01555"/>
    </source>
</evidence>
<reference evidence="6 7" key="1">
    <citation type="submission" date="2022-04" db="EMBL/GenBank/DDBJ databases">
        <title>Leucobacter sp. isolated from rhizosphere of garlic.</title>
        <authorList>
            <person name="Won M."/>
            <person name="Lee C.-M."/>
            <person name="Woen H.-Y."/>
            <person name="Kwon S.-W."/>
        </authorList>
    </citation>
    <scope>NUCLEOTIDE SEQUENCE [LARGE SCALE GENOMIC DNA]</scope>
    <source>
        <strain evidence="6 7">H21R-40</strain>
    </source>
</reference>
<name>A0ABY4FQL4_9MICO</name>
<dbReference type="EMBL" id="CP095045">
    <property type="protein sequence ID" value="UOQ58567.1"/>
    <property type="molecule type" value="Genomic_DNA"/>
</dbReference>
<proteinExistence type="inferred from homology"/>
<evidence type="ECO:0000256" key="3">
    <source>
        <dbReference type="ARBA" id="ARBA00022679"/>
    </source>
</evidence>
<evidence type="ECO:0000256" key="2">
    <source>
        <dbReference type="ARBA" id="ARBA00022603"/>
    </source>
</evidence>
<dbReference type="PIRSF" id="PIRSF036758">
    <property type="entry name" value="Aden_M_ParB"/>
    <property type="match status" value="1"/>
</dbReference>
<evidence type="ECO:0000313" key="7">
    <source>
        <dbReference type="Proteomes" id="UP000831786"/>
    </source>
</evidence>